<dbReference type="AlphaFoldDB" id="A0AAE4NUT9"/>
<dbReference type="PANTHER" id="PTHR38465">
    <property type="entry name" value="HTH-TYPE TRANSCRIPTIONAL REGULATOR MJ1563-RELATED"/>
    <property type="match status" value="1"/>
</dbReference>
<comment type="caution">
    <text evidence="4">The sequence shown here is derived from an EMBL/GenBank/DDBJ whole genome shotgun (WGS) entry which is preliminary data.</text>
</comment>
<name>A0AAE4NUT9_9EURY</name>
<organism evidence="4 5">
    <name type="scientific">Thermococcus waiotapuensis</name>
    <dbReference type="NCBI Taxonomy" id="90909"/>
    <lineage>
        <taxon>Archaea</taxon>
        <taxon>Methanobacteriati</taxon>
        <taxon>Methanobacteriota</taxon>
        <taxon>Thermococci</taxon>
        <taxon>Thermococcales</taxon>
        <taxon>Thermococcaceae</taxon>
        <taxon>Thermococcus</taxon>
    </lineage>
</organism>
<keyword evidence="2" id="KW-0238">DNA-binding</keyword>
<reference evidence="4 5" key="1">
    <citation type="submission" date="2023-08" db="EMBL/GenBank/DDBJ databases">
        <title>Draft genome sequence of Thermococcus waiotapuensis WT1T, a thermophilic sulphur-dependent archaeon from order Thermococcales.</title>
        <authorList>
            <person name="Manners S.H."/>
            <person name="Carere C.R."/>
            <person name="Dhami M.K."/>
            <person name="Dobson R.C.J."/>
            <person name="Stott M.B."/>
        </authorList>
    </citation>
    <scope>NUCLEOTIDE SEQUENCE [LARGE SCALE GENOMIC DNA]</scope>
    <source>
        <strain evidence="4 5">WT1</strain>
    </source>
</reference>
<dbReference type="EMBL" id="JAVDZE010000001">
    <property type="protein sequence ID" value="MDV3103519.1"/>
    <property type="molecule type" value="Genomic_DNA"/>
</dbReference>
<dbReference type="InterPro" id="IPR036388">
    <property type="entry name" value="WH-like_DNA-bd_sf"/>
</dbReference>
<dbReference type="InterPro" id="IPR036390">
    <property type="entry name" value="WH_DNA-bd_sf"/>
</dbReference>
<dbReference type="InterPro" id="IPR011991">
    <property type="entry name" value="ArsR-like_HTH"/>
</dbReference>
<accession>A0AAE4NUT9</accession>
<dbReference type="InterPro" id="IPR052362">
    <property type="entry name" value="HTH-GbsR_regulator"/>
</dbReference>
<dbReference type="GO" id="GO:0003677">
    <property type="term" value="F:DNA binding"/>
    <property type="evidence" value="ECO:0007669"/>
    <property type="project" value="UniProtKB-KW"/>
</dbReference>
<dbReference type="Proteomes" id="UP001245683">
    <property type="component" value="Unassembled WGS sequence"/>
</dbReference>
<dbReference type="SUPFAM" id="SSF46785">
    <property type="entry name" value="Winged helix' DNA-binding domain"/>
    <property type="match status" value="1"/>
</dbReference>
<evidence type="ECO:0000256" key="1">
    <source>
        <dbReference type="ARBA" id="ARBA00023015"/>
    </source>
</evidence>
<dbReference type="RefSeq" id="WP_315340306.1">
    <property type="nucleotide sequence ID" value="NZ_JAVDZE010000001.1"/>
</dbReference>
<keyword evidence="3" id="KW-0804">Transcription</keyword>
<keyword evidence="1" id="KW-0805">Transcription regulation</keyword>
<evidence type="ECO:0000313" key="5">
    <source>
        <dbReference type="Proteomes" id="UP001245683"/>
    </source>
</evidence>
<evidence type="ECO:0000313" key="4">
    <source>
        <dbReference type="EMBL" id="MDV3103519.1"/>
    </source>
</evidence>
<keyword evidence="5" id="KW-1185">Reference proteome</keyword>
<dbReference type="PANTHER" id="PTHR38465:SF1">
    <property type="entry name" value="HTH-TYPE TRANSCRIPTIONAL REGULATOR MJ1563-RELATED"/>
    <property type="match status" value="1"/>
</dbReference>
<dbReference type="CDD" id="cd00090">
    <property type="entry name" value="HTH_ARSR"/>
    <property type="match status" value="1"/>
</dbReference>
<protein>
    <submittedName>
        <fullName evidence="4">GbsR/MarR family transcriptional regulator</fullName>
    </submittedName>
</protein>
<evidence type="ECO:0000256" key="3">
    <source>
        <dbReference type="ARBA" id="ARBA00023163"/>
    </source>
</evidence>
<proteinExistence type="predicted"/>
<evidence type="ECO:0000256" key="2">
    <source>
        <dbReference type="ARBA" id="ARBA00023125"/>
    </source>
</evidence>
<dbReference type="Gene3D" id="1.10.10.10">
    <property type="entry name" value="Winged helix-like DNA-binding domain superfamily/Winged helix DNA-binding domain"/>
    <property type="match status" value="1"/>
</dbReference>
<sequence>MTTGAEETFVSSIERLMVRWGYTHSEGRVYGALLISPRALTIGEIVRITELSRSTVSSALAHLIRAYVITVYVNGRKKMFSAVPGLLELFLKQPKDILKHEVKPALESLEELGVEGPVLEDLKSLECLLEALPSLESRFKCPSPEGGNFK</sequence>
<gene>
    <name evidence="4" type="ORF">RBI02_03015</name>
</gene>